<evidence type="ECO:0000313" key="4">
    <source>
        <dbReference type="Proteomes" id="UP000321927"/>
    </source>
</evidence>
<organism evidence="1 3">
    <name type="scientific">Algoriphagus ratkowskyi</name>
    <dbReference type="NCBI Taxonomy" id="57028"/>
    <lineage>
        <taxon>Bacteria</taxon>
        <taxon>Pseudomonadati</taxon>
        <taxon>Bacteroidota</taxon>
        <taxon>Cytophagia</taxon>
        <taxon>Cytophagales</taxon>
        <taxon>Cyclobacteriaceae</taxon>
        <taxon>Algoriphagus</taxon>
    </lineage>
</organism>
<sequence length="228" mass="26890">MRKIKNHVISAELLEKFKLFNTQFIQALIKLNEKSPEVALKIAKQGWYLGLISHMGAPLELNVFLENNQLKELDEWMMDEVKGRMEWIEQSLLKRNPERRLLFQEAFDNHRKGRYFSSIILLLSQVDGMCNERFGKSFFSIDRGTQKPVLKEPIEKIHLHDLNWMRIAFKSLTAINDKTSNSHKYPDFLNRHNILHGFDTKYGTEINSLKIISFLNCVNDMIYFDLEL</sequence>
<evidence type="ECO:0000313" key="3">
    <source>
        <dbReference type="Proteomes" id="UP000249115"/>
    </source>
</evidence>
<evidence type="ECO:0000313" key="1">
    <source>
        <dbReference type="EMBL" id="PZX61352.1"/>
    </source>
</evidence>
<dbReference type="RefSeq" id="WP_143244161.1">
    <property type="nucleotide sequence ID" value="NZ_MSSV01000001.1"/>
</dbReference>
<dbReference type="EMBL" id="VORV01000002">
    <property type="protein sequence ID" value="TXD79448.1"/>
    <property type="molecule type" value="Genomic_DNA"/>
</dbReference>
<dbReference type="Proteomes" id="UP000321927">
    <property type="component" value="Unassembled WGS sequence"/>
</dbReference>
<gene>
    <name evidence="2" type="ORF">ESW18_04280</name>
    <name evidence="1" type="ORF">LV84_00340</name>
</gene>
<name>A0A2W7TDH1_9BACT</name>
<reference evidence="1 3" key="1">
    <citation type="submission" date="2018-06" db="EMBL/GenBank/DDBJ databases">
        <title>Genomic Encyclopedia of Archaeal and Bacterial Type Strains, Phase II (KMG-II): from individual species to whole genera.</title>
        <authorList>
            <person name="Goeker M."/>
        </authorList>
    </citation>
    <scope>NUCLEOTIDE SEQUENCE [LARGE SCALE GENOMIC DNA]</scope>
    <source>
        <strain evidence="1 3">DSM 22686</strain>
    </source>
</reference>
<dbReference type="OrthoDB" id="1453359at2"/>
<dbReference type="Proteomes" id="UP000249115">
    <property type="component" value="Unassembled WGS sequence"/>
</dbReference>
<dbReference type="EMBL" id="QKZU01000001">
    <property type="protein sequence ID" value="PZX61352.1"/>
    <property type="molecule type" value="Genomic_DNA"/>
</dbReference>
<protein>
    <submittedName>
        <fullName evidence="1">Uncharacterized protein</fullName>
    </submittedName>
</protein>
<reference evidence="2 4" key="2">
    <citation type="submission" date="2019-08" db="EMBL/GenBank/DDBJ databases">
        <title>Genome of Algoriphagus ratkowskyi IC026.</title>
        <authorList>
            <person name="Bowman J.P."/>
        </authorList>
    </citation>
    <scope>NUCLEOTIDE SEQUENCE [LARGE SCALE GENOMIC DNA]</scope>
    <source>
        <strain evidence="2 4">IC026</strain>
    </source>
</reference>
<proteinExistence type="predicted"/>
<dbReference type="AlphaFoldDB" id="A0A2W7TDH1"/>
<evidence type="ECO:0000313" key="2">
    <source>
        <dbReference type="EMBL" id="TXD79448.1"/>
    </source>
</evidence>
<accession>A0A2W7TDH1</accession>
<comment type="caution">
    <text evidence="1">The sequence shown here is derived from an EMBL/GenBank/DDBJ whole genome shotgun (WGS) entry which is preliminary data.</text>
</comment>
<keyword evidence="4" id="KW-1185">Reference proteome</keyword>